<dbReference type="GO" id="GO:0016787">
    <property type="term" value="F:hydrolase activity"/>
    <property type="evidence" value="ECO:0007669"/>
    <property type="project" value="UniProtKB-KW"/>
</dbReference>
<keyword evidence="7" id="KW-1185">Reference proteome</keyword>
<dbReference type="OrthoDB" id="2125469at2759"/>
<evidence type="ECO:0000313" key="7">
    <source>
        <dbReference type="Proteomes" id="UP000620124"/>
    </source>
</evidence>
<dbReference type="SUPFAM" id="SSF88713">
    <property type="entry name" value="Glycoside hydrolase/deacetylase"/>
    <property type="match status" value="1"/>
</dbReference>
<protein>
    <submittedName>
        <fullName evidence="6">Carbohydrate esterase family 4 protein</fullName>
    </submittedName>
</protein>
<accession>A0A8H7CFK0</accession>
<name>A0A8H7CFK0_9AGAR</name>
<keyword evidence="3" id="KW-0732">Signal</keyword>
<dbReference type="Gene3D" id="3.20.20.370">
    <property type="entry name" value="Glycoside hydrolase/deacetylase"/>
    <property type="match status" value="1"/>
</dbReference>
<dbReference type="GO" id="GO:0046872">
    <property type="term" value="F:metal ion binding"/>
    <property type="evidence" value="ECO:0007669"/>
    <property type="project" value="UniProtKB-KW"/>
</dbReference>
<organism evidence="6 7">
    <name type="scientific">Mycena venus</name>
    <dbReference type="NCBI Taxonomy" id="2733690"/>
    <lineage>
        <taxon>Eukaryota</taxon>
        <taxon>Fungi</taxon>
        <taxon>Dikarya</taxon>
        <taxon>Basidiomycota</taxon>
        <taxon>Agaricomycotina</taxon>
        <taxon>Agaricomycetes</taxon>
        <taxon>Agaricomycetidae</taxon>
        <taxon>Agaricales</taxon>
        <taxon>Marasmiineae</taxon>
        <taxon>Mycenaceae</taxon>
        <taxon>Mycena</taxon>
    </lineage>
</organism>
<proteinExistence type="predicted"/>
<dbReference type="PANTHER" id="PTHR46471">
    <property type="entry name" value="CHITIN DEACETYLASE"/>
    <property type="match status" value="1"/>
</dbReference>
<evidence type="ECO:0000256" key="1">
    <source>
        <dbReference type="ARBA" id="ARBA00001941"/>
    </source>
</evidence>
<dbReference type="Proteomes" id="UP000620124">
    <property type="component" value="Unassembled WGS sequence"/>
</dbReference>
<evidence type="ECO:0000313" key="6">
    <source>
        <dbReference type="EMBL" id="KAF7335829.1"/>
    </source>
</evidence>
<keyword evidence="4" id="KW-0378">Hydrolase</keyword>
<dbReference type="EMBL" id="JACAZI010000024">
    <property type="protein sequence ID" value="KAF7335829.1"/>
    <property type="molecule type" value="Genomic_DNA"/>
</dbReference>
<dbReference type="GO" id="GO:0005975">
    <property type="term" value="P:carbohydrate metabolic process"/>
    <property type="evidence" value="ECO:0007669"/>
    <property type="project" value="InterPro"/>
</dbReference>
<evidence type="ECO:0000256" key="3">
    <source>
        <dbReference type="ARBA" id="ARBA00022729"/>
    </source>
</evidence>
<dbReference type="InterPro" id="IPR011330">
    <property type="entry name" value="Glyco_hydro/deAcase_b/a-brl"/>
</dbReference>
<dbReference type="AlphaFoldDB" id="A0A8H7CFK0"/>
<evidence type="ECO:0000256" key="5">
    <source>
        <dbReference type="ARBA" id="ARBA00023277"/>
    </source>
</evidence>
<sequence>MPILFRTNISDMLVSKGAKGTFFVIAGEFAQLDLALMKILGIASPFLRPLFGSYNTLVRQVAFQQNKSLVLWDFDSEDSLNATVKESEGFYAAAINASVSTLLALNHETVASTAQELIGYAMDALQAANYSLVTVAECLGLEPYSFVGPLGQRDTTWFCPEDDSDD</sequence>
<comment type="cofactor">
    <cofactor evidence="1">
        <name>Co(2+)</name>
        <dbReference type="ChEBI" id="CHEBI:48828"/>
    </cofactor>
</comment>
<dbReference type="PANTHER" id="PTHR46471:SF2">
    <property type="entry name" value="CHITIN DEACETYLASE-RELATED"/>
    <property type="match status" value="1"/>
</dbReference>
<keyword evidence="5" id="KW-0119">Carbohydrate metabolism</keyword>
<evidence type="ECO:0000256" key="2">
    <source>
        <dbReference type="ARBA" id="ARBA00022723"/>
    </source>
</evidence>
<gene>
    <name evidence="6" type="ORF">MVEN_02239200</name>
</gene>
<evidence type="ECO:0000256" key="4">
    <source>
        <dbReference type="ARBA" id="ARBA00022801"/>
    </source>
</evidence>
<keyword evidence="2" id="KW-0479">Metal-binding</keyword>
<comment type="caution">
    <text evidence="6">The sequence shown here is derived from an EMBL/GenBank/DDBJ whole genome shotgun (WGS) entry which is preliminary data.</text>
</comment>
<reference evidence="6" key="1">
    <citation type="submission" date="2020-05" db="EMBL/GenBank/DDBJ databases">
        <title>Mycena genomes resolve the evolution of fungal bioluminescence.</title>
        <authorList>
            <person name="Tsai I.J."/>
        </authorList>
    </citation>
    <scope>NUCLEOTIDE SEQUENCE</scope>
    <source>
        <strain evidence="6">CCC161011</strain>
    </source>
</reference>